<dbReference type="GO" id="GO:0005524">
    <property type="term" value="F:ATP binding"/>
    <property type="evidence" value="ECO:0007669"/>
    <property type="project" value="UniProtKB-KW"/>
</dbReference>
<dbReference type="NCBIfam" id="TIGR00656">
    <property type="entry name" value="asp_kin_monofn"/>
    <property type="match status" value="1"/>
</dbReference>
<evidence type="ECO:0000256" key="14">
    <source>
        <dbReference type="PIRSR" id="PIRSR000726-1"/>
    </source>
</evidence>
<feature type="domain" description="ACT" evidence="17">
    <location>
        <begin position="279"/>
        <end position="364"/>
    </location>
</feature>
<evidence type="ECO:0000256" key="10">
    <source>
        <dbReference type="ARBA" id="ARBA00022777"/>
    </source>
</evidence>
<evidence type="ECO:0000256" key="12">
    <source>
        <dbReference type="ARBA" id="ARBA00023154"/>
    </source>
</evidence>
<dbReference type="CDD" id="cd04923">
    <property type="entry name" value="ACT_AK-LysC-DapG-like_2"/>
    <property type="match status" value="1"/>
</dbReference>
<dbReference type="NCBIfam" id="TIGR00657">
    <property type="entry name" value="asp_kinases"/>
    <property type="match status" value="1"/>
</dbReference>
<feature type="binding site" evidence="14">
    <location>
        <begin position="221"/>
        <end position="222"/>
    </location>
    <ligand>
        <name>ATP</name>
        <dbReference type="ChEBI" id="CHEBI:30616"/>
    </ligand>
</feature>
<evidence type="ECO:0000256" key="9">
    <source>
        <dbReference type="ARBA" id="ARBA00022741"/>
    </source>
</evidence>
<evidence type="ECO:0000256" key="4">
    <source>
        <dbReference type="ARBA" id="ARBA00010122"/>
    </source>
</evidence>
<dbReference type="UniPathway" id="UPA00050">
    <property type="reaction ID" value="UER00461"/>
</dbReference>
<dbReference type="FunFam" id="3.40.1160.10:FF:000002">
    <property type="entry name" value="Aspartokinase"/>
    <property type="match status" value="1"/>
</dbReference>
<feature type="binding site" evidence="14">
    <location>
        <begin position="185"/>
        <end position="186"/>
    </location>
    <ligand>
        <name>ATP</name>
        <dbReference type="ChEBI" id="CHEBI:30616"/>
    </ligand>
</feature>
<evidence type="ECO:0000256" key="6">
    <source>
        <dbReference type="ARBA" id="ARBA00016273"/>
    </source>
</evidence>
<evidence type="ECO:0000256" key="8">
    <source>
        <dbReference type="ARBA" id="ARBA00022679"/>
    </source>
</evidence>
<evidence type="ECO:0000256" key="11">
    <source>
        <dbReference type="ARBA" id="ARBA00022840"/>
    </source>
</evidence>
<dbReference type="CDD" id="cd04913">
    <property type="entry name" value="ACT_AKii-LysC-BS-like_1"/>
    <property type="match status" value="1"/>
</dbReference>
<comment type="catalytic activity">
    <reaction evidence="13 15">
        <text>L-aspartate + ATP = 4-phospho-L-aspartate + ADP</text>
        <dbReference type="Rhea" id="RHEA:23776"/>
        <dbReference type="ChEBI" id="CHEBI:29991"/>
        <dbReference type="ChEBI" id="CHEBI:30616"/>
        <dbReference type="ChEBI" id="CHEBI:57535"/>
        <dbReference type="ChEBI" id="CHEBI:456216"/>
        <dbReference type="EC" id="2.7.2.4"/>
    </reaction>
</comment>
<dbReference type="AlphaFoldDB" id="A0A1G7HPV1"/>
<dbReference type="InterPro" id="IPR005260">
    <property type="entry name" value="Asp_kin_monofn"/>
</dbReference>
<dbReference type="PANTHER" id="PTHR21499">
    <property type="entry name" value="ASPARTATE KINASE"/>
    <property type="match status" value="1"/>
</dbReference>
<evidence type="ECO:0000256" key="16">
    <source>
        <dbReference type="RuleBase" id="RU004249"/>
    </source>
</evidence>
<keyword evidence="9 14" id="KW-0547">Nucleotide-binding</keyword>
<evidence type="ECO:0000313" key="19">
    <source>
        <dbReference type="Proteomes" id="UP000182284"/>
    </source>
</evidence>
<dbReference type="EMBL" id="FNBL01000002">
    <property type="protein sequence ID" value="SDF02482.1"/>
    <property type="molecule type" value="Genomic_DNA"/>
</dbReference>
<evidence type="ECO:0000256" key="15">
    <source>
        <dbReference type="RuleBase" id="RU003448"/>
    </source>
</evidence>
<evidence type="ECO:0000256" key="13">
    <source>
        <dbReference type="ARBA" id="ARBA00047872"/>
    </source>
</evidence>
<dbReference type="UniPathway" id="UPA00034">
    <property type="reaction ID" value="UER00015"/>
</dbReference>
<dbReference type="CDD" id="cd04261">
    <property type="entry name" value="AAK_AKii-LysC-BS"/>
    <property type="match status" value="1"/>
</dbReference>
<name>A0A1G7HPV1_9RHOB</name>
<evidence type="ECO:0000256" key="7">
    <source>
        <dbReference type="ARBA" id="ARBA00022605"/>
    </source>
</evidence>
<dbReference type="NCBIfam" id="NF005154">
    <property type="entry name" value="PRK06635.1-2"/>
    <property type="match status" value="1"/>
</dbReference>
<comment type="pathway">
    <text evidence="3 16">Amino-acid biosynthesis; L-threonine biosynthesis; L-threonine from L-aspartate: step 1/5.</text>
</comment>
<protein>
    <recommendedName>
        <fullName evidence="6 15">Aspartokinase</fullName>
        <ecNumber evidence="5 15">2.7.2.4</ecNumber>
    </recommendedName>
</protein>
<dbReference type="PROSITE" id="PS00324">
    <property type="entry name" value="ASPARTOKINASE"/>
    <property type="match status" value="1"/>
</dbReference>
<evidence type="ECO:0000256" key="5">
    <source>
        <dbReference type="ARBA" id="ARBA00013059"/>
    </source>
</evidence>
<dbReference type="GO" id="GO:0004072">
    <property type="term" value="F:aspartate kinase activity"/>
    <property type="evidence" value="ECO:0007669"/>
    <property type="project" value="UniProtKB-EC"/>
</dbReference>
<dbReference type="InterPro" id="IPR054352">
    <property type="entry name" value="ACT_Aspartokinase"/>
</dbReference>
<dbReference type="GO" id="GO:0009089">
    <property type="term" value="P:lysine biosynthetic process via diaminopimelate"/>
    <property type="evidence" value="ECO:0007669"/>
    <property type="project" value="UniProtKB-UniPathway"/>
</dbReference>
<dbReference type="GO" id="GO:0009090">
    <property type="term" value="P:homoserine biosynthetic process"/>
    <property type="evidence" value="ECO:0007669"/>
    <property type="project" value="TreeGrafter"/>
</dbReference>
<dbReference type="FunFam" id="3.30.2130.10:FF:000002">
    <property type="entry name" value="Aspartokinase"/>
    <property type="match status" value="1"/>
</dbReference>
<evidence type="ECO:0000256" key="3">
    <source>
        <dbReference type="ARBA" id="ARBA00005139"/>
    </source>
</evidence>
<keyword evidence="8 15" id="KW-0808">Transferase</keyword>
<dbReference type="GO" id="GO:0009088">
    <property type="term" value="P:threonine biosynthetic process"/>
    <property type="evidence" value="ECO:0007669"/>
    <property type="project" value="UniProtKB-UniPathway"/>
</dbReference>
<dbReference type="SUPFAM" id="SSF55021">
    <property type="entry name" value="ACT-like"/>
    <property type="match status" value="2"/>
</dbReference>
<dbReference type="UniPathway" id="UPA00051">
    <property type="reaction ID" value="UER00462"/>
</dbReference>
<keyword evidence="11 14" id="KW-0067">ATP-binding</keyword>
<comment type="pathway">
    <text evidence="2 16">Amino-acid biosynthesis; L-methionine biosynthesis via de novo pathway; L-homoserine from L-aspartate: step 1/3.</text>
</comment>
<evidence type="ECO:0000313" key="18">
    <source>
        <dbReference type="EMBL" id="SDF02482.1"/>
    </source>
</evidence>
<organism evidence="18 19">
    <name type="scientific">Celeribacter baekdonensis</name>
    <dbReference type="NCBI Taxonomy" id="875171"/>
    <lineage>
        <taxon>Bacteria</taxon>
        <taxon>Pseudomonadati</taxon>
        <taxon>Pseudomonadota</taxon>
        <taxon>Alphaproteobacteria</taxon>
        <taxon>Rhodobacterales</taxon>
        <taxon>Roseobacteraceae</taxon>
        <taxon>Celeribacter</taxon>
    </lineage>
</organism>
<gene>
    <name evidence="18" type="ORF">SAMN04488117_10231</name>
</gene>
<dbReference type="Gene3D" id="3.30.2130.10">
    <property type="entry name" value="VC0802-like"/>
    <property type="match status" value="1"/>
</dbReference>
<feature type="binding site" evidence="14">
    <location>
        <position position="196"/>
    </location>
    <ligand>
        <name>ATP</name>
        <dbReference type="ChEBI" id="CHEBI:30616"/>
    </ligand>
</feature>
<dbReference type="InterPro" id="IPR001341">
    <property type="entry name" value="Asp_kinase"/>
</dbReference>
<dbReference type="NCBIfam" id="NF005155">
    <property type="entry name" value="PRK06635.1-4"/>
    <property type="match status" value="1"/>
</dbReference>
<evidence type="ECO:0000259" key="17">
    <source>
        <dbReference type="PROSITE" id="PS51671"/>
    </source>
</evidence>
<sequence length="422" mass="45355">MVKFNGGTGHIMPILVMKFGGTSVATLDRIRRAAKRVGREVANGYDVIVIVSAMSGETNKLVGFVNETSPMYDAREYDAVVSSGENVTAGLMALTLQEMDVPARSWQGWQVPLKTNSAHGAARIEEIPTDNILAKFGEGMKVAVVAGFQGLSHEGRITTLGRGGSDTTAVAFAAAFDAERCDIYTDVDGVYTTDPRIESKARKLEKIAFEEMLELASLGAKVLQTRSVELAMRFNVKLRVLSSFEEYDPNAGTLICAEEDIVENKPVAGVAASREEAKMTLVSVADRPGIAAAIFGPLAESGVNVDMIIQNISEDGRTDMTFSCPVDQVARAKAALDAAKERGDFNFEELISDTTVAKISLVGIGMRSQSGVAAKMFKVLSDEGINIKVIATSEIKISVLIDRKYTELAVQALHDAFELDKA</sequence>
<dbReference type="PANTHER" id="PTHR21499:SF3">
    <property type="entry name" value="ASPARTOKINASE"/>
    <property type="match status" value="1"/>
</dbReference>
<accession>A0A1G7HPV1</accession>
<dbReference type="InterPro" id="IPR002912">
    <property type="entry name" value="ACT_dom"/>
</dbReference>
<dbReference type="Pfam" id="PF22468">
    <property type="entry name" value="ACT_9"/>
    <property type="match status" value="1"/>
</dbReference>
<dbReference type="InterPro" id="IPR041740">
    <property type="entry name" value="AKii-LysC-BS"/>
</dbReference>
<dbReference type="SUPFAM" id="SSF53633">
    <property type="entry name" value="Carbamate kinase-like"/>
    <property type="match status" value="1"/>
</dbReference>
<dbReference type="InterPro" id="IPR001048">
    <property type="entry name" value="Asp/Glu/Uridylate_kinase"/>
</dbReference>
<keyword evidence="12" id="KW-0457">Lysine biosynthesis</keyword>
<proteinExistence type="inferred from homology"/>
<dbReference type="InterPro" id="IPR018042">
    <property type="entry name" value="Aspartate_kinase_CS"/>
</dbReference>
<comment type="pathway">
    <text evidence="1 16">Amino-acid biosynthesis; L-lysine biosynthesis via DAP pathway; (S)-tetrahydrodipicolinate from L-aspartate: step 1/4.</text>
</comment>
<dbReference type="Gene3D" id="3.40.1160.10">
    <property type="entry name" value="Acetylglutamate kinase-like"/>
    <property type="match status" value="1"/>
</dbReference>
<feature type="binding site" evidence="14">
    <location>
        <position position="85"/>
    </location>
    <ligand>
        <name>substrate</name>
    </ligand>
</feature>
<dbReference type="Proteomes" id="UP000182284">
    <property type="component" value="Unassembled WGS sequence"/>
</dbReference>
<keyword evidence="7 16" id="KW-0028">Amino-acid biosynthesis</keyword>
<feature type="binding site" evidence="14">
    <location>
        <begin position="18"/>
        <end position="21"/>
    </location>
    <ligand>
        <name>ATP</name>
        <dbReference type="ChEBI" id="CHEBI:30616"/>
    </ligand>
</feature>
<comment type="similarity">
    <text evidence="4 15">Belongs to the aspartokinase family.</text>
</comment>
<reference evidence="18 19" key="1">
    <citation type="submission" date="2016-10" db="EMBL/GenBank/DDBJ databases">
        <authorList>
            <person name="de Groot N.N."/>
        </authorList>
    </citation>
    <scope>NUCLEOTIDE SEQUENCE [LARGE SCALE GENOMIC DNA]</scope>
    <source>
        <strain evidence="18 19">DSM 27375</strain>
    </source>
</reference>
<feature type="binding site" evidence="14">
    <location>
        <position position="58"/>
    </location>
    <ligand>
        <name>substrate</name>
    </ligand>
</feature>
<dbReference type="EC" id="2.7.2.4" evidence="5 15"/>
<dbReference type="PROSITE" id="PS51671">
    <property type="entry name" value="ACT"/>
    <property type="match status" value="1"/>
</dbReference>
<dbReference type="Pfam" id="PF00696">
    <property type="entry name" value="AA_kinase"/>
    <property type="match status" value="1"/>
</dbReference>
<dbReference type="PIRSF" id="PIRSF000726">
    <property type="entry name" value="Asp_kin"/>
    <property type="match status" value="1"/>
</dbReference>
<dbReference type="InterPro" id="IPR036393">
    <property type="entry name" value="AceGlu_kinase-like_sf"/>
</dbReference>
<evidence type="ECO:0000256" key="2">
    <source>
        <dbReference type="ARBA" id="ARBA00004986"/>
    </source>
</evidence>
<keyword evidence="10 15" id="KW-0418">Kinase</keyword>
<dbReference type="Pfam" id="PF01842">
    <property type="entry name" value="ACT"/>
    <property type="match status" value="1"/>
</dbReference>
<feature type="binding site" evidence="14">
    <location>
        <position position="191"/>
    </location>
    <ligand>
        <name>ATP</name>
        <dbReference type="ChEBI" id="CHEBI:30616"/>
    </ligand>
</feature>
<dbReference type="InterPro" id="IPR045865">
    <property type="entry name" value="ACT-like_dom_sf"/>
</dbReference>
<dbReference type="GO" id="GO:0005829">
    <property type="term" value="C:cytosol"/>
    <property type="evidence" value="ECO:0007669"/>
    <property type="project" value="TreeGrafter"/>
</dbReference>
<evidence type="ECO:0000256" key="1">
    <source>
        <dbReference type="ARBA" id="ARBA00004766"/>
    </source>
</evidence>